<gene>
    <name evidence="12" type="primary">LOS1</name>
    <name evidence="12" type="ORF">DNF11_2009</name>
</gene>
<dbReference type="EMBL" id="CP033150">
    <property type="protein sequence ID" value="AYO42959.1"/>
    <property type="molecule type" value="Genomic_DNA"/>
</dbReference>
<evidence type="ECO:0000256" key="9">
    <source>
        <dbReference type="RuleBase" id="RU366037"/>
    </source>
</evidence>
<dbReference type="InterPro" id="IPR011989">
    <property type="entry name" value="ARM-like"/>
</dbReference>
<dbReference type="SUPFAM" id="SSF48371">
    <property type="entry name" value="ARM repeat"/>
    <property type="match status" value="1"/>
</dbReference>
<dbReference type="InterPro" id="IPR045546">
    <property type="entry name" value="Exportin-T_C"/>
</dbReference>
<feature type="domain" description="Exportin-T C-terminal" evidence="11">
    <location>
        <begin position="373"/>
        <end position="548"/>
    </location>
</feature>
<evidence type="ECO:0000259" key="10">
    <source>
        <dbReference type="Pfam" id="PF08389"/>
    </source>
</evidence>
<dbReference type="STRING" id="425264.A0A3G2S6L5"/>
<feature type="domain" description="Exportin-T C-terminal" evidence="11">
    <location>
        <begin position="587"/>
        <end position="1077"/>
    </location>
</feature>
<feature type="domain" description="Exportin-1/Importin-beta-like" evidence="10">
    <location>
        <begin position="121"/>
        <end position="302"/>
    </location>
</feature>
<keyword evidence="8 9" id="KW-0539">Nucleus</keyword>
<comment type="subcellular location">
    <subcellularLocation>
        <location evidence="1 9">Cytoplasm</location>
    </subcellularLocation>
    <subcellularLocation>
        <location evidence="9">Nucleus</location>
    </subcellularLocation>
    <text evidence="9">Shuttles between the nucleus and the cytoplasm.</text>
</comment>
<dbReference type="PANTHER" id="PTHR15952:SF11">
    <property type="entry name" value="EXPORTIN-T"/>
    <property type="match status" value="1"/>
</dbReference>
<dbReference type="AlphaFoldDB" id="A0A3G2S6L5"/>
<accession>A0A3G2S6L5</accession>
<comment type="similarity">
    <text evidence="2 9">Belongs to the exportin family.</text>
</comment>
<comment type="function">
    <text evidence="9">tRNA nucleus export receptor which facilitates tRNA translocation across the nuclear pore complex.</text>
</comment>
<dbReference type="GO" id="GO:0016363">
    <property type="term" value="C:nuclear matrix"/>
    <property type="evidence" value="ECO:0007669"/>
    <property type="project" value="TreeGrafter"/>
</dbReference>
<keyword evidence="13" id="KW-1185">Reference proteome</keyword>
<reference evidence="12 13" key="1">
    <citation type="submission" date="2018-10" db="EMBL/GenBank/DDBJ databases">
        <title>Complete genome sequence of Malassezia restricta CBS 7877.</title>
        <authorList>
            <person name="Morand S.C."/>
            <person name="Bertignac M."/>
            <person name="Iltis A."/>
            <person name="Kolder I."/>
            <person name="Pirovano W."/>
            <person name="Jourdain R."/>
            <person name="Clavaud C."/>
        </authorList>
    </citation>
    <scope>NUCLEOTIDE SEQUENCE [LARGE SCALE GENOMIC DNA]</scope>
    <source>
        <strain evidence="12 13">CBS 7877</strain>
    </source>
</reference>
<sequence>MAAATQEEQLVKAVEIASNAAAMPDADLVAQALAYLEQLKQATQESWSIGWAIWTARTDDGSAPKYDHAPRLFGLNLVDDFLDKRIQGVPEAAEVLTLLQESALAYLQSEFVSGQGEQGIPFMKNKLAQTLSLLIVQTYSLTSSYTFLTAMLSMCTAHPMADDKGMNVVSADLAMRVLHDMSLSLGSDVTLRSVRGKERLQRDAIVRDEIRAHHAASLAELLWRVIQDSLHALQQGADGSASPRHLNAVTAGPLASLAMAVVGDYASWIDIGLVVTMETVQILYSALDAPHMPLRYATADTLCEIVSKGMKPVDKLSLIEGLSLDAVLTQLESTTRGQGEAQTELREHLARLVNALCTELCKIAEDFAGAEAETREAAHSKLLTFLQLVLAFLADEYDEPVEQVLPCLHLVLSLYKKTKRQNETLGLPALGAPSSEFVSQLITLSVQKLKFDADIDWQDSSLVGGAADGDAEESEDDDEQLVRFYELRKQLQVILGAIAAIDESLVSSTIHALVVNTLAAVGSPIDLPWEQAEVCLYAAFSCGEVLSSVRGNKIGLGAHSYVQIPVEPGKSRNVRQALSVYQALPPNTLGEILQHLFRSQIGEHPHPVVQLQYFECVVRYATSFVLWPDLLPKALEAFLGPRGLCNPHHGMRRRINYLFYRFVRDTRTAIPSEIVPRLLESMPLAVTATLPEVPADEDPLARATEKASAFDSQLYLFDTSGLLIAQLGHMPDTQVMLFKLITQPLAEQLQQSVQAADPSNLQLVLQVHHLILALSTITKGFPDYDANRAHEPAWIEELKPLTEQILMALTALNRFMIVREAARGAFARIVASAGPAVLPYIPTLIHALVHHVTEAELVDLLNFFGLITNKYKDNVRSVMDNVFGVLVSRIFSFLHQGVQGTDDLVRRSDTERAYFGLVHALLQAGMDDVLVSEKNQAQLEAVLQSHVYYVTHGEPVTQRAAISVLSQLVQLWARPNEKAIMGFEQFVYDAILPLVFQVPAKPSFDSSDAQSQLVLSELAGLLKSLYTARGDEFLQYLSTVYLPSVQCPPELALELTKSVQSLEVKPLKRFLDTFIAQSRGA</sequence>
<evidence type="ECO:0000259" key="11">
    <source>
        <dbReference type="Pfam" id="PF19282"/>
    </source>
</evidence>
<dbReference type="Proteomes" id="UP000269793">
    <property type="component" value="Chromosome III"/>
</dbReference>
<keyword evidence="5 9" id="KW-0963">Cytoplasm</keyword>
<evidence type="ECO:0000256" key="8">
    <source>
        <dbReference type="ARBA" id="ARBA00023242"/>
    </source>
</evidence>
<dbReference type="Gene3D" id="1.25.10.10">
    <property type="entry name" value="Leucine-rich Repeat Variant"/>
    <property type="match status" value="1"/>
</dbReference>
<dbReference type="GO" id="GO:0071528">
    <property type="term" value="P:tRNA re-export from nucleus"/>
    <property type="evidence" value="ECO:0007669"/>
    <property type="project" value="UniProtKB-UniRule"/>
</dbReference>
<name>A0A3G2S6L5_MALR7</name>
<evidence type="ECO:0000313" key="13">
    <source>
        <dbReference type="Proteomes" id="UP000269793"/>
    </source>
</evidence>
<keyword evidence="4 9" id="KW-0813">Transport</keyword>
<dbReference type="InterPro" id="IPR013598">
    <property type="entry name" value="Exportin-1/Importin-b-like"/>
</dbReference>
<dbReference type="GO" id="GO:0031267">
    <property type="term" value="F:small GTPase binding"/>
    <property type="evidence" value="ECO:0007669"/>
    <property type="project" value="InterPro"/>
</dbReference>
<evidence type="ECO:0000256" key="2">
    <source>
        <dbReference type="ARBA" id="ARBA00009466"/>
    </source>
</evidence>
<dbReference type="InterPro" id="IPR040017">
    <property type="entry name" value="XPOT"/>
</dbReference>
<evidence type="ECO:0000256" key="1">
    <source>
        <dbReference type="ARBA" id="ARBA00004496"/>
    </source>
</evidence>
<protein>
    <recommendedName>
        <fullName evidence="3 9">Exportin-T</fullName>
    </recommendedName>
    <alternativeName>
        <fullName evidence="9">Exportin(tRNA)</fullName>
    </alternativeName>
    <alternativeName>
        <fullName evidence="9">tRNA exportin</fullName>
    </alternativeName>
</protein>
<proteinExistence type="inferred from homology"/>
<dbReference type="InterPro" id="IPR016024">
    <property type="entry name" value="ARM-type_fold"/>
</dbReference>
<dbReference type="GO" id="GO:0005643">
    <property type="term" value="C:nuclear pore"/>
    <property type="evidence" value="ECO:0007669"/>
    <property type="project" value="TreeGrafter"/>
</dbReference>
<evidence type="ECO:0000256" key="3">
    <source>
        <dbReference type="ARBA" id="ARBA00018928"/>
    </source>
</evidence>
<evidence type="ECO:0000256" key="5">
    <source>
        <dbReference type="ARBA" id="ARBA00022490"/>
    </source>
</evidence>
<dbReference type="GO" id="GO:0000049">
    <property type="term" value="F:tRNA binding"/>
    <property type="evidence" value="ECO:0007669"/>
    <property type="project" value="UniProtKB-UniRule"/>
</dbReference>
<evidence type="ECO:0000313" key="12">
    <source>
        <dbReference type="EMBL" id="AYO42959.1"/>
    </source>
</evidence>
<dbReference type="GO" id="GO:0005737">
    <property type="term" value="C:cytoplasm"/>
    <property type="evidence" value="ECO:0007669"/>
    <property type="project" value="UniProtKB-SubCell"/>
</dbReference>
<keyword evidence="6 9" id="KW-0820">tRNA-binding</keyword>
<dbReference type="Pfam" id="PF19282">
    <property type="entry name" value="Exportin-T"/>
    <property type="match status" value="2"/>
</dbReference>
<evidence type="ECO:0000256" key="6">
    <source>
        <dbReference type="ARBA" id="ARBA00022555"/>
    </source>
</evidence>
<organism evidence="12 13">
    <name type="scientific">Malassezia restricta (strain ATCC 96810 / NBRC 103918 / CBS 7877)</name>
    <name type="common">Seborrheic dermatitis infection agent</name>
    <dbReference type="NCBI Taxonomy" id="425264"/>
    <lineage>
        <taxon>Eukaryota</taxon>
        <taxon>Fungi</taxon>
        <taxon>Dikarya</taxon>
        <taxon>Basidiomycota</taxon>
        <taxon>Ustilaginomycotina</taxon>
        <taxon>Malasseziomycetes</taxon>
        <taxon>Malasseziales</taxon>
        <taxon>Malasseziaceae</taxon>
        <taxon>Malassezia</taxon>
    </lineage>
</organism>
<evidence type="ECO:0000256" key="7">
    <source>
        <dbReference type="ARBA" id="ARBA00022884"/>
    </source>
</evidence>
<dbReference type="VEuPathDB" id="FungiDB:DNF11_2009"/>
<keyword evidence="7 9" id="KW-0694">RNA-binding</keyword>
<dbReference type="Pfam" id="PF08389">
    <property type="entry name" value="Xpo1"/>
    <property type="match status" value="1"/>
</dbReference>
<dbReference type="OrthoDB" id="26399at2759"/>
<dbReference type="PANTHER" id="PTHR15952">
    <property type="entry name" value="EXPORTIN-T/LOS1"/>
    <property type="match status" value="1"/>
</dbReference>
<evidence type="ECO:0000256" key="4">
    <source>
        <dbReference type="ARBA" id="ARBA00022448"/>
    </source>
</evidence>